<dbReference type="AlphaFoldDB" id="A0A023X761"/>
<reference evidence="5" key="2">
    <citation type="submission" date="2023-11" db="EMBL/GenBank/DDBJ databases">
        <title>MicrobeMod: A computational toolkit for identifying prokaryotic methylation and restriction-modification with nanopore sequencing.</title>
        <authorList>
            <person name="Crits-Christoph A."/>
            <person name="Kang S.C."/>
            <person name="Lee H."/>
            <person name="Ostrov N."/>
        </authorList>
    </citation>
    <scope>NUCLEOTIDE SEQUENCE</scope>
    <source>
        <strain evidence="5">ATCC 51242</strain>
    </source>
</reference>
<dbReference type="KEGG" id="rrd:RradSPS_2999"/>
<dbReference type="Proteomes" id="UP000025229">
    <property type="component" value="Plasmid 2"/>
</dbReference>
<evidence type="ECO:0000256" key="1">
    <source>
        <dbReference type="PROSITE-ProRule" id="PRU00285"/>
    </source>
</evidence>
<evidence type="ECO:0000256" key="2">
    <source>
        <dbReference type="RuleBase" id="RU003616"/>
    </source>
</evidence>
<evidence type="ECO:0000313" key="5">
    <source>
        <dbReference type="EMBL" id="MDX5895555.1"/>
    </source>
</evidence>
<sequence length="154" mass="17704">MSQQRRNPFRGVLDTISETNRLRERWLTGQDVAEERQRTHMTAWVPTTDLFAKGEDLVIRIELSGVAPEDLDVALSGGVLTVSGERRNDLDEEDITFYVRERFYGEFRRSITLPESVEEDQIEASFRNGMLQITVHGGANAAQPRHIRVRYEPD</sequence>
<dbReference type="HOGENOM" id="CLU_046737_12_2_11"/>
<dbReference type="RefSeq" id="WP_041339031.1">
    <property type="nucleotide sequence ID" value="NZ_CP007516.1"/>
</dbReference>
<dbReference type="Pfam" id="PF00011">
    <property type="entry name" value="HSP20"/>
    <property type="match status" value="1"/>
</dbReference>
<dbReference type="InterPro" id="IPR002068">
    <property type="entry name" value="A-crystallin/Hsp20_dom"/>
</dbReference>
<dbReference type="Proteomes" id="UP001281130">
    <property type="component" value="Unassembled WGS sequence"/>
</dbReference>
<dbReference type="PANTHER" id="PTHR11527">
    <property type="entry name" value="HEAT-SHOCK PROTEIN 20 FAMILY MEMBER"/>
    <property type="match status" value="1"/>
</dbReference>
<comment type="similarity">
    <text evidence="1 2">Belongs to the small heat shock protein (HSP20) family.</text>
</comment>
<dbReference type="CDD" id="cd06464">
    <property type="entry name" value="ACD_sHsps-like"/>
    <property type="match status" value="1"/>
</dbReference>
<gene>
    <name evidence="4" type="ORF">RradSPS_2999</name>
    <name evidence="5" type="ORF">SIL72_16115</name>
</gene>
<geneLocation type="plasmid" evidence="4">
    <name>2</name>
</geneLocation>
<evidence type="ECO:0000313" key="6">
    <source>
        <dbReference type="Proteomes" id="UP000025229"/>
    </source>
</evidence>
<dbReference type="EMBL" id="JAWXXX010000003">
    <property type="protein sequence ID" value="MDX5895555.1"/>
    <property type="molecule type" value="Genomic_DNA"/>
</dbReference>
<evidence type="ECO:0000313" key="4">
    <source>
        <dbReference type="EMBL" id="AHY48282.1"/>
    </source>
</evidence>
<evidence type="ECO:0000259" key="3">
    <source>
        <dbReference type="PROSITE" id="PS01031"/>
    </source>
</evidence>
<dbReference type="InterPro" id="IPR031107">
    <property type="entry name" value="Small_HSP"/>
</dbReference>
<feature type="domain" description="SHSP" evidence="3">
    <location>
        <begin position="39"/>
        <end position="152"/>
    </location>
</feature>
<reference evidence="4 6" key="1">
    <citation type="submission" date="2014-03" db="EMBL/GenBank/DDBJ databases">
        <title>Complete genome sequence of the Radio-Resistant Rubrobacter radiotolerans RSPS-4.</title>
        <authorList>
            <person name="Egas C.C."/>
            <person name="Barroso C.C."/>
            <person name="Froufe H.J.C."/>
            <person name="Pacheco J.J."/>
            <person name="Albuquerque L.L."/>
            <person name="da Costa M.M.S."/>
        </authorList>
    </citation>
    <scope>NUCLEOTIDE SEQUENCE [LARGE SCALE GENOMIC DNA]</scope>
    <source>
        <strain evidence="4 6">RSPS-4</strain>
        <plasmid evidence="4 6">2</plasmid>
    </source>
</reference>
<dbReference type="InterPro" id="IPR008978">
    <property type="entry name" value="HSP20-like_chaperone"/>
</dbReference>
<name>A0A023X761_RUBRA</name>
<dbReference type="eggNOG" id="COG0071">
    <property type="taxonomic scope" value="Bacteria"/>
</dbReference>
<organism evidence="4 6">
    <name type="scientific">Rubrobacter radiotolerans</name>
    <name type="common">Arthrobacter radiotolerans</name>
    <dbReference type="NCBI Taxonomy" id="42256"/>
    <lineage>
        <taxon>Bacteria</taxon>
        <taxon>Bacillati</taxon>
        <taxon>Actinomycetota</taxon>
        <taxon>Rubrobacteria</taxon>
        <taxon>Rubrobacterales</taxon>
        <taxon>Rubrobacteraceae</taxon>
        <taxon>Rubrobacter</taxon>
    </lineage>
</organism>
<dbReference type="Gene3D" id="2.60.40.790">
    <property type="match status" value="1"/>
</dbReference>
<keyword evidence="4" id="KW-0614">Plasmid</keyword>
<dbReference type="OrthoDB" id="3855217at2"/>
<accession>A0A023X761</accession>
<protein>
    <submittedName>
        <fullName evidence="5">Hsp20/alpha crystallin family protein</fullName>
    </submittedName>
    <submittedName>
        <fullName evidence="4">Molecular chaperone (Small heat shock protein)</fullName>
    </submittedName>
</protein>
<dbReference type="PROSITE" id="PS01031">
    <property type="entry name" value="SHSP"/>
    <property type="match status" value="1"/>
</dbReference>
<keyword evidence="6" id="KW-1185">Reference proteome</keyword>
<dbReference type="EMBL" id="CP007516">
    <property type="protein sequence ID" value="AHY48282.1"/>
    <property type="molecule type" value="Genomic_DNA"/>
</dbReference>
<proteinExistence type="inferred from homology"/>
<keyword evidence="4" id="KW-0346">Stress response</keyword>
<dbReference type="SUPFAM" id="SSF49764">
    <property type="entry name" value="HSP20-like chaperones"/>
    <property type="match status" value="1"/>
</dbReference>